<keyword evidence="10 12" id="KW-0472">Membrane</keyword>
<protein>
    <submittedName>
        <fullName evidence="15">PTS system, maltose and glucose-specific IIBC component</fullName>
    </submittedName>
</protein>
<keyword evidence="9 12" id="KW-1133">Transmembrane helix</keyword>
<dbReference type="InterPro" id="IPR003352">
    <property type="entry name" value="PTS_EIIC"/>
</dbReference>
<dbReference type="GO" id="GO:0008982">
    <property type="term" value="F:protein-N(PI)-phosphohistidine-sugar phosphotransferase activity"/>
    <property type="evidence" value="ECO:0007669"/>
    <property type="project" value="InterPro"/>
</dbReference>
<dbReference type="AlphaFoldDB" id="A0A242A6C6"/>
<dbReference type="InterPro" id="IPR013013">
    <property type="entry name" value="PTS_EIIC_1"/>
</dbReference>
<evidence type="ECO:0000256" key="1">
    <source>
        <dbReference type="ARBA" id="ARBA00004651"/>
    </source>
</evidence>
<evidence type="ECO:0000256" key="11">
    <source>
        <dbReference type="PROSITE-ProRule" id="PRU00421"/>
    </source>
</evidence>
<feature type="domain" description="PTS EIIB type-1" evidence="13">
    <location>
        <begin position="445"/>
        <end position="521"/>
    </location>
</feature>
<proteinExistence type="predicted"/>
<feature type="transmembrane region" description="Helical" evidence="12">
    <location>
        <begin position="318"/>
        <end position="341"/>
    </location>
</feature>
<dbReference type="PROSITE" id="PS51098">
    <property type="entry name" value="PTS_EIIB_TYPE_1"/>
    <property type="match status" value="1"/>
</dbReference>
<feature type="transmembrane region" description="Helical" evidence="12">
    <location>
        <begin position="134"/>
        <end position="157"/>
    </location>
</feature>
<dbReference type="NCBIfam" id="TIGR00826">
    <property type="entry name" value="EIIB_glc"/>
    <property type="match status" value="1"/>
</dbReference>
<evidence type="ECO:0000256" key="12">
    <source>
        <dbReference type="SAM" id="Phobius"/>
    </source>
</evidence>
<dbReference type="NCBIfam" id="TIGR02004">
    <property type="entry name" value="PTS-IIBC-malX"/>
    <property type="match status" value="1"/>
</dbReference>
<comment type="subcellular location">
    <subcellularLocation>
        <location evidence="1">Cell membrane</location>
        <topology evidence="1">Multi-pass membrane protein</topology>
    </subcellularLocation>
</comment>
<dbReference type="InterPro" id="IPR036878">
    <property type="entry name" value="Glu_permease_IIB"/>
</dbReference>
<keyword evidence="2" id="KW-0813">Transport</keyword>
<evidence type="ECO:0000256" key="7">
    <source>
        <dbReference type="ARBA" id="ARBA00022692"/>
    </source>
</evidence>
<feature type="transmembrane region" description="Helical" evidence="12">
    <location>
        <begin position="347"/>
        <end position="370"/>
    </location>
</feature>
<dbReference type="Gene3D" id="3.30.1360.60">
    <property type="entry name" value="Glucose permease domain IIB"/>
    <property type="match status" value="1"/>
</dbReference>
<keyword evidence="16" id="KW-1185">Reference proteome</keyword>
<evidence type="ECO:0000313" key="15">
    <source>
        <dbReference type="EMBL" id="OTN76574.1"/>
    </source>
</evidence>
<reference evidence="15 16" key="1">
    <citation type="submission" date="2017-05" db="EMBL/GenBank/DDBJ databases">
        <title>The Genome Sequence of Enterococcus sp. 8G7_MSG3316.</title>
        <authorList>
            <consortium name="The Broad Institute Genomics Platform"/>
            <consortium name="The Broad Institute Genomic Center for Infectious Diseases"/>
            <person name="Earl A."/>
            <person name="Manson A."/>
            <person name="Schwartman J."/>
            <person name="Gilmore M."/>
            <person name="Abouelleil A."/>
            <person name="Cao P."/>
            <person name="Chapman S."/>
            <person name="Cusick C."/>
            <person name="Shea T."/>
            <person name="Young S."/>
            <person name="Neafsey D."/>
            <person name="Nusbaum C."/>
            <person name="Birren B."/>
        </authorList>
    </citation>
    <scope>NUCLEOTIDE SEQUENCE [LARGE SCALE GENOMIC DNA]</scope>
    <source>
        <strain evidence="15 16">8G7_MSG3316</strain>
    </source>
</reference>
<dbReference type="InterPro" id="IPR001996">
    <property type="entry name" value="PTS_IIB_1"/>
</dbReference>
<dbReference type="STRING" id="1834191.A5886_001651"/>
<dbReference type="GO" id="GO:0009401">
    <property type="term" value="P:phosphoenolpyruvate-dependent sugar phosphotransferase system"/>
    <property type="evidence" value="ECO:0007669"/>
    <property type="project" value="UniProtKB-KW"/>
</dbReference>
<dbReference type="OrthoDB" id="9764327at2"/>
<evidence type="ECO:0000256" key="5">
    <source>
        <dbReference type="ARBA" id="ARBA00022679"/>
    </source>
</evidence>
<evidence type="ECO:0000256" key="6">
    <source>
        <dbReference type="ARBA" id="ARBA00022683"/>
    </source>
</evidence>
<keyword evidence="8" id="KW-0418">Kinase</keyword>
<evidence type="ECO:0000259" key="13">
    <source>
        <dbReference type="PROSITE" id="PS51098"/>
    </source>
</evidence>
<dbReference type="Pfam" id="PF00367">
    <property type="entry name" value="PTS_EIIB"/>
    <property type="match status" value="1"/>
</dbReference>
<evidence type="ECO:0000256" key="2">
    <source>
        <dbReference type="ARBA" id="ARBA00022448"/>
    </source>
</evidence>
<organism evidence="15 16">
    <name type="scientific">Candidatus Enterococcus testudinis</name>
    <dbReference type="NCBI Taxonomy" id="1834191"/>
    <lineage>
        <taxon>Bacteria</taxon>
        <taxon>Bacillati</taxon>
        <taxon>Bacillota</taxon>
        <taxon>Bacilli</taxon>
        <taxon>Lactobacillales</taxon>
        <taxon>Enterococcaceae</taxon>
        <taxon>Enterococcus</taxon>
    </lineage>
</organism>
<dbReference type="GO" id="GO:0016301">
    <property type="term" value="F:kinase activity"/>
    <property type="evidence" value="ECO:0007669"/>
    <property type="project" value="UniProtKB-KW"/>
</dbReference>
<dbReference type="GO" id="GO:1904659">
    <property type="term" value="P:D-glucose transmembrane transport"/>
    <property type="evidence" value="ECO:0007669"/>
    <property type="project" value="TreeGrafter"/>
</dbReference>
<keyword evidence="5" id="KW-0808">Transferase</keyword>
<dbReference type="EMBL" id="NGKU01000001">
    <property type="protein sequence ID" value="OTN76574.1"/>
    <property type="molecule type" value="Genomic_DNA"/>
</dbReference>
<dbReference type="InterPro" id="IPR018113">
    <property type="entry name" value="PTrfase_EIIB_Cys"/>
</dbReference>
<comment type="caution">
    <text evidence="15">The sequence shown here is derived from an EMBL/GenBank/DDBJ whole genome shotgun (WGS) entry which is preliminary data.</text>
</comment>
<dbReference type="GO" id="GO:0090564">
    <property type="term" value="F:protein-phosphocysteine-glucose phosphotransferase system transporter activity"/>
    <property type="evidence" value="ECO:0007669"/>
    <property type="project" value="TreeGrafter"/>
</dbReference>
<name>A0A242A6C6_9ENTE</name>
<feature type="transmembrane region" description="Helical" evidence="12">
    <location>
        <begin position="94"/>
        <end position="114"/>
    </location>
</feature>
<feature type="transmembrane region" description="Helical" evidence="12">
    <location>
        <begin position="20"/>
        <end position="40"/>
    </location>
</feature>
<feature type="domain" description="PTS EIIC type-1" evidence="14">
    <location>
        <begin position="7"/>
        <end position="425"/>
    </location>
</feature>
<evidence type="ECO:0000256" key="8">
    <source>
        <dbReference type="ARBA" id="ARBA00022777"/>
    </source>
</evidence>
<gene>
    <name evidence="15" type="ORF">A5886_001651</name>
</gene>
<keyword evidence="7 12" id="KW-0812">Transmembrane</keyword>
<dbReference type="FunFam" id="3.30.1360.60:FF:000001">
    <property type="entry name" value="PTS system glucose-specific IIBC component PtsG"/>
    <property type="match status" value="1"/>
</dbReference>
<dbReference type="PROSITE" id="PS51103">
    <property type="entry name" value="PTS_EIIC_TYPE_1"/>
    <property type="match status" value="1"/>
</dbReference>
<evidence type="ECO:0000313" key="16">
    <source>
        <dbReference type="Proteomes" id="UP000195043"/>
    </source>
</evidence>
<sequence length="521" mass="56816">MKKTKNTSWMEIFQGLGKTFMLPVALLAFMGLFLGIGSAFSSEATIDAFPVLGAAWLQVMFRFMSTIGGFAFSYLPVMFAMAIPLGLARKEKGVAAFSGFVGYVVMHLSINFYLQETNQLATTELPREAGQEMVFGIQTLSMGVLGGIIAGLIVYKLHMKFYHFQLPDSFAFFSGARFVPIITSVTLALVGVVIPMIWPLFAFVITGIGHLIQQAGPFGPFLFGSGERLLLPFGLHHILVSMIRFTEAGGSQIVDGQQVFGALNIFYAELQNGLSISPSATAFLSQGKMPTFMFGLPAAALAMYQTAKPQNRHKIKGLLISGVIATFVTGITEPIEFLFLFVSPLLWIFHVIMTGAGFMIMSVLGVTIGNTDGGILDFVIFGVMQGTQTKWWLVLVVGACWFAIYYFVFKTVILRKNLHTPGRETPGVDEMDYSQDELQHNVKGGFDAPGILTALGGAENIESLDNCITRLRLVVKNGSIIDDERLKKLGALGVVHLNDNNVQVIIGTKVTTVRNQLDAIL</sequence>
<keyword evidence="3" id="KW-1003">Cell membrane</keyword>
<dbReference type="Pfam" id="PF02378">
    <property type="entry name" value="PTS_EIIC"/>
    <property type="match status" value="1"/>
</dbReference>
<feature type="transmembrane region" description="Helical" evidence="12">
    <location>
        <begin position="391"/>
        <end position="409"/>
    </location>
</feature>
<feature type="transmembrane region" description="Helical" evidence="12">
    <location>
        <begin position="178"/>
        <end position="201"/>
    </location>
</feature>
<dbReference type="InterPro" id="IPR011301">
    <property type="entry name" value="PTS_Mal/Glc-sp_IIBC_component"/>
</dbReference>
<evidence type="ECO:0000256" key="10">
    <source>
        <dbReference type="ARBA" id="ARBA00023136"/>
    </source>
</evidence>
<dbReference type="CDD" id="cd00212">
    <property type="entry name" value="PTS_IIB_glc"/>
    <property type="match status" value="1"/>
</dbReference>
<dbReference type="InterPro" id="IPR050429">
    <property type="entry name" value="PTS_Glucose_EIICBA"/>
</dbReference>
<dbReference type="NCBIfam" id="NF007509">
    <property type="entry name" value="PRK10110.1"/>
    <property type="match status" value="1"/>
</dbReference>
<accession>A0A242A6C6</accession>
<dbReference type="GO" id="GO:0005886">
    <property type="term" value="C:plasma membrane"/>
    <property type="evidence" value="ECO:0007669"/>
    <property type="project" value="UniProtKB-SubCell"/>
</dbReference>
<dbReference type="PANTHER" id="PTHR30009:SF20">
    <property type="entry name" value="PTS SYSTEM GLUCOSE-SPECIFIC EIICB COMPONENT-RELATED"/>
    <property type="match status" value="1"/>
</dbReference>
<evidence type="ECO:0000256" key="3">
    <source>
        <dbReference type="ARBA" id="ARBA00022475"/>
    </source>
</evidence>
<feature type="transmembrane region" description="Helical" evidence="12">
    <location>
        <begin position="289"/>
        <end position="306"/>
    </location>
</feature>
<evidence type="ECO:0000256" key="4">
    <source>
        <dbReference type="ARBA" id="ARBA00022597"/>
    </source>
</evidence>
<dbReference type="SUPFAM" id="SSF55604">
    <property type="entry name" value="Glucose permease domain IIB"/>
    <property type="match status" value="1"/>
</dbReference>
<dbReference type="PROSITE" id="PS01035">
    <property type="entry name" value="PTS_EIIB_TYPE_1_CYS"/>
    <property type="match status" value="1"/>
</dbReference>
<feature type="transmembrane region" description="Helical" evidence="12">
    <location>
        <begin position="60"/>
        <end position="82"/>
    </location>
</feature>
<dbReference type="PANTHER" id="PTHR30009">
    <property type="entry name" value="CYTOCHROME C-TYPE SYNTHESIS PROTEIN AND PTS TRANSMEMBRANE COMPONENT"/>
    <property type="match status" value="1"/>
</dbReference>
<evidence type="ECO:0000256" key="9">
    <source>
        <dbReference type="ARBA" id="ARBA00022989"/>
    </source>
</evidence>
<feature type="active site" description="Phosphocysteine intermediate; for EIIB activity" evidence="11">
    <location>
        <position position="467"/>
    </location>
</feature>
<evidence type="ECO:0000259" key="14">
    <source>
        <dbReference type="PROSITE" id="PS51103"/>
    </source>
</evidence>
<keyword evidence="6" id="KW-0598">Phosphotransferase system</keyword>
<keyword evidence="4" id="KW-0762">Sugar transport</keyword>
<dbReference type="Proteomes" id="UP000195043">
    <property type="component" value="Unassembled WGS sequence"/>
</dbReference>